<keyword evidence="2" id="KW-1185">Reference proteome</keyword>
<dbReference type="AlphaFoldDB" id="A0A5A7PL53"/>
<dbReference type="InterPro" id="IPR029058">
    <property type="entry name" value="AB_hydrolase_fold"/>
</dbReference>
<gene>
    <name evidence="1" type="ORF">STAS_09617</name>
</gene>
<accession>A0A5A7PL53</accession>
<organism evidence="1 2">
    <name type="scientific">Striga asiatica</name>
    <name type="common">Asiatic witchweed</name>
    <name type="synonym">Buchnera asiatica</name>
    <dbReference type="NCBI Taxonomy" id="4170"/>
    <lineage>
        <taxon>Eukaryota</taxon>
        <taxon>Viridiplantae</taxon>
        <taxon>Streptophyta</taxon>
        <taxon>Embryophyta</taxon>
        <taxon>Tracheophyta</taxon>
        <taxon>Spermatophyta</taxon>
        <taxon>Magnoliopsida</taxon>
        <taxon>eudicotyledons</taxon>
        <taxon>Gunneridae</taxon>
        <taxon>Pentapetalae</taxon>
        <taxon>asterids</taxon>
        <taxon>lamiids</taxon>
        <taxon>Lamiales</taxon>
        <taxon>Orobanchaceae</taxon>
        <taxon>Buchnereae</taxon>
        <taxon>Striga</taxon>
    </lineage>
</organism>
<evidence type="ECO:0000313" key="2">
    <source>
        <dbReference type="Proteomes" id="UP000325081"/>
    </source>
</evidence>
<proteinExistence type="predicted"/>
<dbReference type="EMBL" id="BKCP01004738">
    <property type="protein sequence ID" value="GER33489.1"/>
    <property type="molecule type" value="Genomic_DNA"/>
</dbReference>
<evidence type="ECO:0000313" key="1">
    <source>
        <dbReference type="EMBL" id="GER33489.1"/>
    </source>
</evidence>
<sequence>MDLARWGRIGVAEVYRSGPEAVRLLLQNLCTTVDCDKLATSLSGQNCCLNETTLAKFVQNGYPQSEPDTRTGVLSKYDYGNVYENMFYYSSPEPPVYDLSKIPPDFPLFISYGGQDALADVEDVNILLEILKLLVYKHIIDFFRKHN</sequence>
<reference evidence="2" key="1">
    <citation type="journal article" date="2019" name="Curr. Biol.">
        <title>Genome Sequence of Striga asiatica Provides Insight into the Evolution of Plant Parasitism.</title>
        <authorList>
            <person name="Yoshida S."/>
            <person name="Kim S."/>
            <person name="Wafula E.K."/>
            <person name="Tanskanen J."/>
            <person name="Kim Y.M."/>
            <person name="Honaas L."/>
            <person name="Yang Z."/>
            <person name="Spallek T."/>
            <person name="Conn C.E."/>
            <person name="Ichihashi Y."/>
            <person name="Cheong K."/>
            <person name="Cui S."/>
            <person name="Der J.P."/>
            <person name="Gundlach H."/>
            <person name="Jiao Y."/>
            <person name="Hori C."/>
            <person name="Ishida J.K."/>
            <person name="Kasahara H."/>
            <person name="Kiba T."/>
            <person name="Kim M.S."/>
            <person name="Koo N."/>
            <person name="Laohavisit A."/>
            <person name="Lee Y.H."/>
            <person name="Lumba S."/>
            <person name="McCourt P."/>
            <person name="Mortimer J.C."/>
            <person name="Mutuku J.M."/>
            <person name="Nomura T."/>
            <person name="Sasaki-Sekimoto Y."/>
            <person name="Seto Y."/>
            <person name="Wang Y."/>
            <person name="Wakatake T."/>
            <person name="Sakakibara H."/>
            <person name="Demura T."/>
            <person name="Yamaguchi S."/>
            <person name="Yoneyama K."/>
            <person name="Manabe R.I."/>
            <person name="Nelson D.C."/>
            <person name="Schulman A.H."/>
            <person name="Timko M.P."/>
            <person name="dePamphilis C.W."/>
            <person name="Choi D."/>
            <person name="Shirasu K."/>
        </authorList>
    </citation>
    <scope>NUCLEOTIDE SEQUENCE [LARGE SCALE GENOMIC DNA]</scope>
    <source>
        <strain evidence="2">cv. UVA1</strain>
    </source>
</reference>
<dbReference type="PANTHER" id="PTHR11005">
    <property type="entry name" value="LYSOSOMAL ACID LIPASE-RELATED"/>
    <property type="match status" value="1"/>
</dbReference>
<protein>
    <submittedName>
        <fullName evidence="1">Lipase</fullName>
    </submittedName>
</protein>
<dbReference type="OrthoDB" id="9974421at2759"/>
<comment type="caution">
    <text evidence="1">The sequence shown here is derived from an EMBL/GenBank/DDBJ whole genome shotgun (WGS) entry which is preliminary data.</text>
</comment>
<name>A0A5A7PL53_STRAF</name>
<dbReference type="SUPFAM" id="SSF53474">
    <property type="entry name" value="alpha/beta-Hydrolases"/>
    <property type="match status" value="1"/>
</dbReference>
<dbReference type="Gene3D" id="3.40.50.1820">
    <property type="entry name" value="alpha/beta hydrolase"/>
    <property type="match status" value="1"/>
</dbReference>
<dbReference type="Proteomes" id="UP000325081">
    <property type="component" value="Unassembled WGS sequence"/>
</dbReference>